<feature type="transmembrane region" description="Helical" evidence="2">
    <location>
        <begin position="12"/>
        <end position="30"/>
    </location>
</feature>
<dbReference type="PANTHER" id="PTHR32063:SF0">
    <property type="entry name" value="SWARMING MOTILITY PROTEIN SWRC"/>
    <property type="match status" value="1"/>
</dbReference>
<evidence type="ECO:0000256" key="2">
    <source>
        <dbReference type="SAM" id="Phobius"/>
    </source>
</evidence>
<feature type="transmembrane region" description="Helical" evidence="2">
    <location>
        <begin position="973"/>
        <end position="992"/>
    </location>
</feature>
<keyword evidence="2" id="KW-0472">Membrane</keyword>
<dbReference type="Gene3D" id="3.30.70.1320">
    <property type="entry name" value="Multidrug efflux transporter AcrB pore domain like"/>
    <property type="match status" value="1"/>
</dbReference>
<dbReference type="OrthoDB" id="9806532at2"/>
<dbReference type="SUPFAM" id="SSF82714">
    <property type="entry name" value="Multidrug efflux transporter AcrB TolC docking domain, DN and DC subdomains"/>
    <property type="match status" value="2"/>
</dbReference>
<comment type="caution">
    <text evidence="3">The sequence shown here is derived from an EMBL/GenBank/DDBJ whole genome shotgun (WGS) entry which is preliminary data.</text>
</comment>
<dbReference type="Proteomes" id="UP000434582">
    <property type="component" value="Unassembled WGS sequence"/>
</dbReference>
<dbReference type="SUPFAM" id="SSF82866">
    <property type="entry name" value="Multidrug efflux transporter AcrB transmembrane domain"/>
    <property type="match status" value="2"/>
</dbReference>
<dbReference type="Gene3D" id="1.20.1640.10">
    <property type="entry name" value="Multidrug efflux transporter AcrB transmembrane domain"/>
    <property type="match status" value="2"/>
</dbReference>
<feature type="transmembrane region" description="Helical" evidence="2">
    <location>
        <begin position="539"/>
        <end position="560"/>
    </location>
</feature>
<dbReference type="InterPro" id="IPR001036">
    <property type="entry name" value="Acrflvin-R"/>
</dbReference>
<feature type="transmembrane region" description="Helical" evidence="2">
    <location>
        <begin position="941"/>
        <end position="961"/>
    </location>
</feature>
<feature type="transmembrane region" description="Helical" evidence="2">
    <location>
        <begin position="915"/>
        <end position="934"/>
    </location>
</feature>
<feature type="transmembrane region" description="Helical" evidence="2">
    <location>
        <begin position="1021"/>
        <end position="1041"/>
    </location>
</feature>
<dbReference type="SUPFAM" id="SSF82693">
    <property type="entry name" value="Multidrug efflux transporter AcrB pore domain, PN1, PN2, PC1 and PC2 subdomains"/>
    <property type="match status" value="2"/>
</dbReference>
<feature type="transmembrane region" description="Helical" evidence="2">
    <location>
        <begin position="440"/>
        <end position="460"/>
    </location>
</feature>
<evidence type="ECO:0000256" key="1">
    <source>
        <dbReference type="SAM" id="MobiDB-lite"/>
    </source>
</evidence>
<feature type="transmembrane region" description="Helical" evidence="2">
    <location>
        <begin position="472"/>
        <end position="495"/>
    </location>
</feature>
<dbReference type="GO" id="GO:0042910">
    <property type="term" value="F:xenobiotic transmembrane transporter activity"/>
    <property type="evidence" value="ECO:0007669"/>
    <property type="project" value="TreeGrafter"/>
</dbReference>
<dbReference type="PANTHER" id="PTHR32063">
    <property type="match status" value="1"/>
</dbReference>
<dbReference type="RefSeq" id="WP_153346848.1">
    <property type="nucleotide sequence ID" value="NZ_WIVE01000097.1"/>
</dbReference>
<dbReference type="InterPro" id="IPR027463">
    <property type="entry name" value="AcrB_DN_DC_subdom"/>
</dbReference>
<feature type="transmembrane region" description="Helical" evidence="2">
    <location>
        <begin position="369"/>
        <end position="389"/>
    </location>
</feature>
<dbReference type="Gene3D" id="3.30.70.1430">
    <property type="entry name" value="Multidrug efflux transporter AcrB pore domain"/>
    <property type="match status" value="2"/>
</dbReference>
<dbReference type="PRINTS" id="PR00702">
    <property type="entry name" value="ACRIFLAVINRP"/>
</dbReference>
<evidence type="ECO:0000313" key="4">
    <source>
        <dbReference type="Proteomes" id="UP000434582"/>
    </source>
</evidence>
<keyword evidence="4" id="KW-1185">Reference proteome</keyword>
<evidence type="ECO:0000313" key="3">
    <source>
        <dbReference type="EMBL" id="MQX38406.1"/>
    </source>
</evidence>
<feature type="transmembrane region" description="Helical" evidence="2">
    <location>
        <begin position="1053"/>
        <end position="1079"/>
    </location>
</feature>
<dbReference type="EMBL" id="WIVE01000097">
    <property type="protein sequence ID" value="MQX38406.1"/>
    <property type="molecule type" value="Genomic_DNA"/>
</dbReference>
<proteinExistence type="predicted"/>
<organism evidence="3 4">
    <name type="scientific">Roseospira navarrensis</name>
    <dbReference type="NCBI Taxonomy" id="140058"/>
    <lineage>
        <taxon>Bacteria</taxon>
        <taxon>Pseudomonadati</taxon>
        <taxon>Pseudomonadota</taxon>
        <taxon>Alphaproteobacteria</taxon>
        <taxon>Rhodospirillales</taxon>
        <taxon>Rhodospirillaceae</taxon>
        <taxon>Roseospira</taxon>
    </lineage>
</organism>
<accession>A0A7X2D516</accession>
<name>A0A7X2D516_9PROT</name>
<feature type="transmembrane region" description="Helical" evidence="2">
    <location>
        <begin position="342"/>
        <end position="362"/>
    </location>
</feature>
<protein>
    <submittedName>
        <fullName evidence="3">MMPL family transporter</fullName>
    </submittedName>
</protein>
<feature type="transmembrane region" description="Helical" evidence="2">
    <location>
        <begin position="395"/>
        <end position="419"/>
    </location>
</feature>
<keyword evidence="2" id="KW-0812">Transmembrane</keyword>
<dbReference type="Pfam" id="PF00873">
    <property type="entry name" value="ACR_tran"/>
    <property type="match status" value="2"/>
</dbReference>
<reference evidence="3 4" key="1">
    <citation type="submission" date="2019-10" db="EMBL/GenBank/DDBJ databases">
        <title>Draft whole-genome sequence of the purple nonsulfur photosynthetic bacterium Roseospira navarrensis DSM 15114.</title>
        <authorList>
            <person name="Kyndt J.A."/>
            <person name="Meyer T.E."/>
        </authorList>
    </citation>
    <scope>NUCLEOTIDE SEQUENCE [LARGE SCALE GENOMIC DNA]</scope>
    <source>
        <strain evidence="3 4">DSM 15114</strain>
    </source>
</reference>
<dbReference type="GO" id="GO:0005886">
    <property type="term" value="C:plasma membrane"/>
    <property type="evidence" value="ECO:0007669"/>
    <property type="project" value="TreeGrafter"/>
</dbReference>
<gene>
    <name evidence="3" type="ORF">GHC57_17965</name>
</gene>
<keyword evidence="2" id="KW-1133">Transmembrane helix</keyword>
<sequence length="1134" mass="120451">MDIIRLAIARPTAVIAAVLMVVMFGVVALMEIPIQMTPDVRQPVITVNTNWPGAAPAEVEREIVNRQEEALKGLEGVREMTSESSTGRAEVTLEFTTGQNMDRALLLVANRLDQVSNYPSEADEPTLETSGSDDQPIAWFTLRRVEGNTTPMNHFGDLVDDVVRDRLERVDGISRINYFGGSERELRVTVDPVSLSKYQLTVPQVVNALRAANVSLSAGDVAEGKRRYVVRVEGRFETPEDVEKVVVRSAEGTGPGGLARVSLGDVADVAFAYTEEGARIRYRGERALALNAVRETGANVIGTMAGLRAAVAELNTGALAQEGLYLGQVYDETVYIDSAIDLVISNIYIGGALAAIVLLVFLRSFGPTVVISLGIPVSVIGAFVGMAAMGRSLNVISLAGIAFAVGMVVDAAIVVLENIYRLREQGHSRASAAYHGAKQVWGAILVSALTTVMVFIPILTMEQEVGQLFRDIAVAISVAVMLSLIVAVTVIPALARRLLGKARRKGQAPRVPLPGIDQFGRGFHWLMTRLTDLMVRSKALSLVIVVGITTAAGVASWVYLPKLEYLPEGNRNLVFGIILPPPGYNLDTTTAIGQSIEDAVRPHWSEREGAVRHGLEDPAARAPKDEGGPFAPLVDGIAGLFGGGEAAEQGPPAISNFFFVALETRAFVGAAAEDPTRAAELIPILRGPVFAEPGTFGFVSQPSPFGRSVGGARAVNLDISGTDLETILGVALRAAGKVGEALPREEGNQMRPQPGLELGAPEVRVIPDLVRLADNGVSVLTFGQTVDAFNDGLRVDEITIGGERIDLTLAGNAGHVDRTQGIGNLPVVTESGTILPVAALGEVVVTAGPTQIRHLERVRTVTLQIRPSQAIALERAMEIIQDEVIAPLEAEGIPPEVSLSLSGTADKLTEAWDAMVWQLLLALAIVYLVMAVLFENFFYPLVIMITVPLASAGAVLALGLLNTVSYQPLDMLTMMGFVILVGIVVNNAILLVDQTLYGLRQDGLSPGDAIRQATANRIRPIFMSTLTSIMGMAPLVLFPGAGSELYRGLGTVVLGGLAMSALLTLIIIPALMSLVMGLIESGRSRRRAATNGAVPADPKAARAREDATLLKGAFRETAAGSAKRGRAHTPAQGE</sequence>
<dbReference type="Gene3D" id="3.30.2090.10">
    <property type="entry name" value="Multidrug efflux transporter AcrB TolC docking domain, DN and DC subdomains"/>
    <property type="match status" value="2"/>
</dbReference>
<feature type="region of interest" description="Disordered" evidence="1">
    <location>
        <begin position="1115"/>
        <end position="1134"/>
    </location>
</feature>
<dbReference type="AlphaFoldDB" id="A0A7X2D516"/>
<dbReference type="Gene3D" id="3.30.70.1440">
    <property type="entry name" value="Multidrug efflux transporter AcrB pore domain"/>
    <property type="match status" value="1"/>
</dbReference>